<feature type="domain" description="Radical SAM core" evidence="5">
    <location>
        <begin position="64"/>
        <end position="197"/>
    </location>
</feature>
<evidence type="ECO:0000256" key="2">
    <source>
        <dbReference type="ARBA" id="ARBA00022723"/>
    </source>
</evidence>
<dbReference type="GO" id="GO:0046872">
    <property type="term" value="F:metal ion binding"/>
    <property type="evidence" value="ECO:0007669"/>
    <property type="project" value="UniProtKB-KW"/>
</dbReference>
<dbReference type="SFLD" id="SFLDG01067">
    <property type="entry name" value="SPASM/twitch_domain_containing"/>
    <property type="match status" value="1"/>
</dbReference>
<dbReference type="AlphaFoldDB" id="A0A6N2V9N0"/>
<dbReference type="SFLD" id="SFLDS00029">
    <property type="entry name" value="Radical_SAM"/>
    <property type="match status" value="1"/>
</dbReference>
<accession>A0A6N2V9N0</accession>
<evidence type="ECO:0000256" key="1">
    <source>
        <dbReference type="ARBA" id="ARBA00022691"/>
    </source>
</evidence>
<dbReference type="CDD" id="cd01335">
    <property type="entry name" value="Radical_SAM"/>
    <property type="match status" value="1"/>
</dbReference>
<reference evidence="6" key="1">
    <citation type="submission" date="2019-11" db="EMBL/GenBank/DDBJ databases">
        <authorList>
            <person name="Feng L."/>
        </authorList>
    </citation>
    <scope>NUCLEOTIDE SEQUENCE</scope>
    <source>
        <strain evidence="6">AcaccaeLFYP115</strain>
    </source>
</reference>
<organism evidence="6">
    <name type="scientific">Anaerostipes caccae</name>
    <dbReference type="NCBI Taxonomy" id="105841"/>
    <lineage>
        <taxon>Bacteria</taxon>
        <taxon>Bacillati</taxon>
        <taxon>Bacillota</taxon>
        <taxon>Clostridia</taxon>
        <taxon>Lachnospirales</taxon>
        <taxon>Lachnospiraceae</taxon>
        <taxon>Anaerostipes</taxon>
    </lineage>
</organism>
<dbReference type="GO" id="GO:0003824">
    <property type="term" value="F:catalytic activity"/>
    <property type="evidence" value="ECO:0007669"/>
    <property type="project" value="InterPro"/>
</dbReference>
<evidence type="ECO:0000256" key="3">
    <source>
        <dbReference type="ARBA" id="ARBA00023004"/>
    </source>
</evidence>
<dbReference type="PANTHER" id="PTHR43524">
    <property type="entry name" value="RADICAL SAM SUPERFAMILY PROTEIN"/>
    <property type="match status" value="1"/>
</dbReference>
<evidence type="ECO:0000313" key="6">
    <source>
        <dbReference type="EMBL" id="VYT27134.1"/>
    </source>
</evidence>
<dbReference type="InterPro" id="IPR058240">
    <property type="entry name" value="rSAM_sf"/>
</dbReference>
<dbReference type="InterPro" id="IPR007197">
    <property type="entry name" value="rSAM"/>
</dbReference>
<keyword evidence="3" id="KW-0408">Iron</keyword>
<dbReference type="PANTHER" id="PTHR43524:SF1">
    <property type="entry name" value="RADICAL SAM SUPERFAMILY PROTEIN"/>
    <property type="match status" value="1"/>
</dbReference>
<protein>
    <submittedName>
        <fullName evidence="6">Pyrroloquinoline quinone biosynthesis protein PqqE</fullName>
    </submittedName>
</protein>
<dbReference type="InterPro" id="IPR013785">
    <property type="entry name" value="Aldolase_TIM"/>
</dbReference>
<dbReference type="Gene3D" id="3.20.20.70">
    <property type="entry name" value="Aldolase class I"/>
    <property type="match status" value="1"/>
</dbReference>
<name>A0A6N2V9N0_9FIRM</name>
<evidence type="ECO:0000259" key="5">
    <source>
        <dbReference type="Pfam" id="PF04055"/>
    </source>
</evidence>
<gene>
    <name evidence="6" type="ORF">ACLFYP115_02385</name>
</gene>
<dbReference type="Pfam" id="PF04055">
    <property type="entry name" value="Radical_SAM"/>
    <property type="match status" value="1"/>
</dbReference>
<dbReference type="RefSeq" id="WP_006567671.1">
    <property type="nucleotide sequence ID" value="NZ_BAABZP010000001.1"/>
</dbReference>
<dbReference type="EMBL" id="CACRSQ010000007">
    <property type="protein sequence ID" value="VYT27134.1"/>
    <property type="molecule type" value="Genomic_DNA"/>
</dbReference>
<sequence>MQDFRLEKYLSDGVERILRGILRVSDPRGSFFMLKFMAAEKRARRLREIAEEEGGHIPPFLIASITSQCNLHCKGCYARASGACAEELHEGELTGAQWDDIFGQAEKLGISFILLAGGEPLMRRDVIESAGRHKKVIFPVFTNGTIMQEDCLTLFSENRNLLPVLSIEGGKEQTDARRGSGVYQRLRQAMGSLKKRSLLFGASVTVTRENLYEVTSEEFLGELGTNGCKAVVYVEYVPADGKTEYLAPGEEEREALEKRIRKLREEQEDMVFISFPGDERASGGCLAAGRGFFHINASGGAEPCPFSPYSDTSLVHTSLKEALQSPLFSRLQESGSLEKFHTGGCALFEQEQLVKDLLQGER</sequence>
<dbReference type="SUPFAM" id="SSF102114">
    <property type="entry name" value="Radical SAM enzymes"/>
    <property type="match status" value="1"/>
</dbReference>
<proteinExistence type="predicted"/>
<dbReference type="GO" id="GO:0051536">
    <property type="term" value="F:iron-sulfur cluster binding"/>
    <property type="evidence" value="ECO:0007669"/>
    <property type="project" value="UniProtKB-KW"/>
</dbReference>
<keyword evidence="4" id="KW-0411">Iron-sulfur</keyword>
<keyword evidence="1" id="KW-0949">S-adenosyl-L-methionine</keyword>
<evidence type="ECO:0000256" key="4">
    <source>
        <dbReference type="ARBA" id="ARBA00023014"/>
    </source>
</evidence>
<keyword evidence="2" id="KW-0479">Metal-binding</keyword>